<name>A0A1F5ZQ27_9BACT</name>
<feature type="transmembrane region" description="Helical" evidence="5">
    <location>
        <begin position="338"/>
        <end position="362"/>
    </location>
</feature>
<evidence type="ECO:0000256" key="1">
    <source>
        <dbReference type="ARBA" id="ARBA00004141"/>
    </source>
</evidence>
<dbReference type="PANTHER" id="PTHR37422">
    <property type="entry name" value="TEICHURONIC ACID BIOSYNTHESIS PROTEIN TUAE"/>
    <property type="match status" value="1"/>
</dbReference>
<accession>A0A1F5ZQ27</accession>
<evidence type="ECO:0000259" key="6">
    <source>
        <dbReference type="Pfam" id="PF04932"/>
    </source>
</evidence>
<protein>
    <recommendedName>
        <fullName evidence="6">O-antigen ligase-related domain-containing protein</fullName>
    </recommendedName>
</protein>
<dbReference type="GO" id="GO:0016020">
    <property type="term" value="C:membrane"/>
    <property type="evidence" value="ECO:0007669"/>
    <property type="project" value="UniProtKB-SubCell"/>
</dbReference>
<comment type="subcellular location">
    <subcellularLocation>
        <location evidence="1">Membrane</location>
        <topology evidence="1">Multi-pass membrane protein</topology>
    </subcellularLocation>
</comment>
<evidence type="ECO:0000256" key="5">
    <source>
        <dbReference type="SAM" id="Phobius"/>
    </source>
</evidence>
<keyword evidence="3 5" id="KW-1133">Transmembrane helix</keyword>
<evidence type="ECO:0000256" key="3">
    <source>
        <dbReference type="ARBA" id="ARBA00022989"/>
    </source>
</evidence>
<dbReference type="Proteomes" id="UP000177383">
    <property type="component" value="Unassembled WGS sequence"/>
</dbReference>
<gene>
    <name evidence="7" type="ORF">A2773_05435</name>
</gene>
<organism evidence="7 8">
    <name type="scientific">Candidatus Gottesmanbacteria bacterium RIFCSPHIGHO2_01_FULL_39_10</name>
    <dbReference type="NCBI Taxonomy" id="1798375"/>
    <lineage>
        <taxon>Bacteria</taxon>
        <taxon>Candidatus Gottesmaniibacteriota</taxon>
    </lineage>
</organism>
<feature type="transmembrane region" description="Helical" evidence="5">
    <location>
        <begin position="35"/>
        <end position="56"/>
    </location>
</feature>
<feature type="transmembrane region" description="Helical" evidence="5">
    <location>
        <begin position="374"/>
        <end position="394"/>
    </location>
</feature>
<dbReference type="PANTHER" id="PTHR37422:SF17">
    <property type="entry name" value="O-ANTIGEN LIGASE"/>
    <property type="match status" value="1"/>
</dbReference>
<evidence type="ECO:0000256" key="2">
    <source>
        <dbReference type="ARBA" id="ARBA00022692"/>
    </source>
</evidence>
<feature type="transmembrane region" description="Helical" evidence="5">
    <location>
        <begin position="239"/>
        <end position="257"/>
    </location>
</feature>
<evidence type="ECO:0000313" key="7">
    <source>
        <dbReference type="EMBL" id="OGG14493.1"/>
    </source>
</evidence>
<evidence type="ECO:0000313" key="8">
    <source>
        <dbReference type="Proteomes" id="UP000177383"/>
    </source>
</evidence>
<evidence type="ECO:0000256" key="4">
    <source>
        <dbReference type="ARBA" id="ARBA00023136"/>
    </source>
</evidence>
<feature type="transmembrane region" description="Helical" evidence="5">
    <location>
        <begin position="95"/>
        <end position="114"/>
    </location>
</feature>
<dbReference type="STRING" id="1798375.A2773_05435"/>
<feature type="transmembrane region" description="Helical" evidence="5">
    <location>
        <begin position="123"/>
        <end position="143"/>
    </location>
</feature>
<keyword evidence="2 5" id="KW-0812">Transmembrane</keyword>
<keyword evidence="4 5" id="KW-0472">Membrane</keyword>
<reference evidence="7 8" key="1">
    <citation type="journal article" date="2016" name="Nat. Commun.">
        <title>Thousands of microbial genomes shed light on interconnected biogeochemical processes in an aquifer system.</title>
        <authorList>
            <person name="Anantharaman K."/>
            <person name="Brown C.T."/>
            <person name="Hug L.A."/>
            <person name="Sharon I."/>
            <person name="Castelle C.J."/>
            <person name="Probst A.J."/>
            <person name="Thomas B.C."/>
            <person name="Singh A."/>
            <person name="Wilkins M.J."/>
            <person name="Karaoz U."/>
            <person name="Brodie E.L."/>
            <person name="Williams K.H."/>
            <person name="Hubbard S.S."/>
            <person name="Banfield J.F."/>
        </authorList>
    </citation>
    <scope>NUCLEOTIDE SEQUENCE [LARGE SCALE GENOMIC DNA]</scope>
</reference>
<dbReference type="InterPro" id="IPR051533">
    <property type="entry name" value="WaaL-like"/>
</dbReference>
<feature type="transmembrane region" description="Helical" evidence="5">
    <location>
        <begin position="186"/>
        <end position="205"/>
    </location>
</feature>
<dbReference type="Pfam" id="PF04932">
    <property type="entry name" value="Wzy_C"/>
    <property type="match status" value="1"/>
</dbReference>
<dbReference type="AlphaFoldDB" id="A0A1F5ZQ27"/>
<feature type="transmembrane region" description="Helical" evidence="5">
    <location>
        <begin position="68"/>
        <end position="89"/>
    </location>
</feature>
<dbReference type="InterPro" id="IPR007016">
    <property type="entry name" value="O-antigen_ligase-rel_domated"/>
</dbReference>
<sequence>MSRKLFFLLILFLPSQIGRHFWPQSFLVSGIRIDYLAPTIYFTDLIKLGILVSFLFEQRKKLSLLKKLLSAKYMIPLFLLLFFIINIFSSSFRLIAFYKSLKIIEFIFLGFYIVKSKIKLPSLLIPLALGVLFSSILGLAQLIKQSSLNGLFYFFGERTFTASTPGISLIDISGRLLLRPYAAFPHPNVLGGFLSIALIFIFFFFKTMKKNISYVGFFLFVLLFGVISLLTTFSLSSNLAFMTSFILLIIAHPKTFLFKLKPLFIFLPLFLLVFVLFLTKVYSVNFLNDSALRIRLDLEAVSLWLQNPYIGIGLNNFIPLSHISSESLFFFRQPVHNIYLLVLAETGFIGFFTFIFLILSSLKRSLKLWRQKIYLPLLLLIQVLLIGFVDHYFLTLQQGQILLVLVFSLAFLPKSSYT</sequence>
<feature type="transmembrane region" description="Helical" evidence="5">
    <location>
        <begin position="212"/>
        <end position="233"/>
    </location>
</feature>
<feature type="transmembrane region" description="Helical" evidence="5">
    <location>
        <begin position="264"/>
        <end position="283"/>
    </location>
</feature>
<proteinExistence type="predicted"/>
<feature type="domain" description="O-antigen ligase-related" evidence="6">
    <location>
        <begin position="221"/>
        <end position="355"/>
    </location>
</feature>
<dbReference type="EMBL" id="MFJE01000015">
    <property type="protein sequence ID" value="OGG14493.1"/>
    <property type="molecule type" value="Genomic_DNA"/>
</dbReference>
<comment type="caution">
    <text evidence="7">The sequence shown here is derived from an EMBL/GenBank/DDBJ whole genome shotgun (WGS) entry which is preliminary data.</text>
</comment>